<keyword evidence="3" id="KW-1185">Reference proteome</keyword>
<dbReference type="EMBL" id="JACHVU010000006">
    <property type="protein sequence ID" value="MBB2991626.1"/>
    <property type="molecule type" value="Genomic_DNA"/>
</dbReference>
<reference evidence="2 3" key="1">
    <citation type="submission" date="2020-08" db="EMBL/GenBank/DDBJ databases">
        <title>The Agave Microbiome: Exploring the role of microbial communities in plant adaptations to desert environments.</title>
        <authorList>
            <person name="Partida-Martinez L.P."/>
        </authorList>
    </citation>
    <scope>NUCLEOTIDE SEQUENCE [LARGE SCALE GENOMIC DNA]</scope>
    <source>
        <strain evidence="2 3">AT2.18</strain>
    </source>
</reference>
<accession>A0A839QBP9</accession>
<feature type="region of interest" description="Disordered" evidence="1">
    <location>
        <begin position="267"/>
        <end position="301"/>
    </location>
</feature>
<protein>
    <submittedName>
        <fullName evidence="2">Uncharacterized protein</fullName>
    </submittedName>
</protein>
<name>A0A839QBP9_MYCIR</name>
<gene>
    <name evidence="2" type="ORF">FHR72_003111</name>
</gene>
<organism evidence="2 3">
    <name type="scientific">Mycolicibacterium iranicum</name>
    <name type="common">Mycobacterium iranicum</name>
    <dbReference type="NCBI Taxonomy" id="912594"/>
    <lineage>
        <taxon>Bacteria</taxon>
        <taxon>Bacillati</taxon>
        <taxon>Actinomycetota</taxon>
        <taxon>Actinomycetes</taxon>
        <taxon>Mycobacteriales</taxon>
        <taxon>Mycobacteriaceae</taxon>
        <taxon>Mycolicibacterium</taxon>
    </lineage>
</organism>
<dbReference type="AlphaFoldDB" id="A0A839QBP9"/>
<dbReference type="RefSeq" id="WP_183469514.1">
    <property type="nucleotide sequence ID" value="NZ_JACHVU010000006.1"/>
</dbReference>
<dbReference type="Proteomes" id="UP000550501">
    <property type="component" value="Unassembled WGS sequence"/>
</dbReference>
<proteinExistence type="predicted"/>
<evidence type="ECO:0000313" key="2">
    <source>
        <dbReference type="EMBL" id="MBB2991626.1"/>
    </source>
</evidence>
<evidence type="ECO:0000313" key="3">
    <source>
        <dbReference type="Proteomes" id="UP000550501"/>
    </source>
</evidence>
<comment type="caution">
    <text evidence="2">The sequence shown here is derived from an EMBL/GenBank/DDBJ whole genome shotgun (WGS) entry which is preliminary data.</text>
</comment>
<evidence type="ECO:0000256" key="1">
    <source>
        <dbReference type="SAM" id="MobiDB-lite"/>
    </source>
</evidence>
<sequence length="301" mass="32201">MLCEPDWDDEVDVVCTDSAAAGFATAISTVDADGEVFLAGLPAVARSTEMATHTSWFVPTGDELTDGYLARLTDDIDVAGLVRREADVPVRPEGEPIRPRRRPIPPFEGWRLRDWAARCIPSPSGYLYTQVTDWTSTLVDRGEGELFTVAEFGSLPSDARPSLSSVRDWLADAALERDITPYPVSGFDRLVFEEGVVVGAVFSTDSGPMAVRARHGVLICRDTTAPDSAPDGAPANPPRDAGDGRQAADGDLRVALVGKAASRFGRVELVTANPDGQRNQADTDDPATADPATASRTVTTW</sequence>
<feature type="region of interest" description="Disordered" evidence="1">
    <location>
        <begin position="222"/>
        <end position="246"/>
    </location>
</feature>